<evidence type="ECO:0000256" key="1">
    <source>
        <dbReference type="SAM" id="MobiDB-lite"/>
    </source>
</evidence>
<protein>
    <submittedName>
        <fullName evidence="2">Uncharacterized protein</fullName>
    </submittedName>
</protein>
<comment type="caution">
    <text evidence="2">The sequence shown here is derived from an EMBL/GenBank/DDBJ whole genome shotgun (WGS) entry which is preliminary data.</text>
</comment>
<name>A0ABT3K640_9PROT</name>
<sequence>MLGKDGGDQWRVAVVTKQSECYSLERHTWDMTDLGSFFKGNSFLPKKKPPLNTEGDTPEGMPPT</sequence>
<dbReference type="Proteomes" id="UP001526337">
    <property type="component" value="Unassembled WGS sequence"/>
</dbReference>
<reference evidence="2 3" key="1">
    <citation type="submission" date="2022-07" db="EMBL/GenBank/DDBJ databases">
        <title>Genome stability of Gluconacetobacter entanii AV429.</title>
        <authorList>
            <person name="Trcek J."/>
            <person name="Cepec E."/>
        </authorList>
    </citation>
    <scope>NUCLEOTIDE SEQUENCE [LARGE SCALE GENOMIC DNA]</scope>
    <source>
        <strain evidence="2 3">AV429_2022</strain>
    </source>
</reference>
<dbReference type="EMBL" id="JANGSQ010000103">
    <property type="protein sequence ID" value="MCW4590828.1"/>
    <property type="molecule type" value="Genomic_DNA"/>
</dbReference>
<gene>
    <name evidence="2" type="ORF">NO263_09570</name>
</gene>
<evidence type="ECO:0000313" key="2">
    <source>
        <dbReference type="EMBL" id="MCW4590828.1"/>
    </source>
</evidence>
<feature type="region of interest" description="Disordered" evidence="1">
    <location>
        <begin position="42"/>
        <end position="64"/>
    </location>
</feature>
<organism evidence="2 3">
    <name type="scientific">Gluconacetobacter entanii</name>
    <dbReference type="NCBI Taxonomy" id="108528"/>
    <lineage>
        <taxon>Bacteria</taxon>
        <taxon>Pseudomonadati</taxon>
        <taxon>Pseudomonadota</taxon>
        <taxon>Alphaproteobacteria</taxon>
        <taxon>Acetobacterales</taxon>
        <taxon>Acetobacteraceae</taxon>
        <taxon>Gluconacetobacter</taxon>
    </lineage>
</organism>
<dbReference type="RefSeq" id="WP_146220652.1">
    <property type="nucleotide sequence ID" value="NZ_JABJWD010000093.1"/>
</dbReference>
<keyword evidence="3" id="KW-1185">Reference proteome</keyword>
<proteinExistence type="predicted"/>
<accession>A0ABT3K640</accession>
<evidence type="ECO:0000313" key="3">
    <source>
        <dbReference type="Proteomes" id="UP001526337"/>
    </source>
</evidence>